<dbReference type="Proteomes" id="UP001054837">
    <property type="component" value="Unassembled WGS sequence"/>
</dbReference>
<dbReference type="EMBL" id="BPLQ01001691">
    <property type="protein sequence ID" value="GIX84048.1"/>
    <property type="molecule type" value="Genomic_DNA"/>
</dbReference>
<organism evidence="1 2">
    <name type="scientific">Caerostris darwini</name>
    <dbReference type="NCBI Taxonomy" id="1538125"/>
    <lineage>
        <taxon>Eukaryota</taxon>
        <taxon>Metazoa</taxon>
        <taxon>Ecdysozoa</taxon>
        <taxon>Arthropoda</taxon>
        <taxon>Chelicerata</taxon>
        <taxon>Arachnida</taxon>
        <taxon>Araneae</taxon>
        <taxon>Araneomorphae</taxon>
        <taxon>Entelegynae</taxon>
        <taxon>Araneoidea</taxon>
        <taxon>Araneidae</taxon>
        <taxon>Caerostris</taxon>
    </lineage>
</organism>
<protein>
    <submittedName>
        <fullName evidence="1">Uncharacterized protein</fullName>
    </submittedName>
</protein>
<evidence type="ECO:0000313" key="2">
    <source>
        <dbReference type="Proteomes" id="UP001054837"/>
    </source>
</evidence>
<name>A0AAV4NJP9_9ARAC</name>
<proteinExistence type="predicted"/>
<gene>
    <name evidence="1" type="ORF">CDAR_270501</name>
</gene>
<dbReference type="AlphaFoldDB" id="A0AAV4NJP9"/>
<evidence type="ECO:0000313" key="1">
    <source>
        <dbReference type="EMBL" id="GIX84048.1"/>
    </source>
</evidence>
<sequence>MSELGNVSVVIETWMHIKALANELKYYKQKTSCLLEVTSCSKMDSDISSISSETNVENETSIEEENAPINLALSNINRGEIQTNLALSNINRGEIQTRRSNEIKMNVLKRAMNTKSDGRVEELALLTEEEYEVIRRITDIGERVAE</sequence>
<comment type="caution">
    <text evidence="1">The sequence shown here is derived from an EMBL/GenBank/DDBJ whole genome shotgun (WGS) entry which is preliminary data.</text>
</comment>
<accession>A0AAV4NJP9</accession>
<reference evidence="1 2" key="1">
    <citation type="submission" date="2021-06" db="EMBL/GenBank/DDBJ databases">
        <title>Caerostris darwini draft genome.</title>
        <authorList>
            <person name="Kono N."/>
            <person name="Arakawa K."/>
        </authorList>
    </citation>
    <scope>NUCLEOTIDE SEQUENCE [LARGE SCALE GENOMIC DNA]</scope>
</reference>
<keyword evidence="2" id="KW-1185">Reference proteome</keyword>